<keyword evidence="10 12" id="KW-0456">Lyase</keyword>
<dbReference type="PROSITE" id="PS01305">
    <property type="entry name" value="MOAA_NIFB_PQQE"/>
    <property type="match status" value="1"/>
</dbReference>
<dbReference type="InterPro" id="IPR040064">
    <property type="entry name" value="MoaA-like"/>
</dbReference>
<feature type="binding site" evidence="12">
    <location>
        <position position="271"/>
    </location>
    <ligand>
        <name>[4Fe-4S] cluster</name>
        <dbReference type="ChEBI" id="CHEBI:49883"/>
        <label>2</label>
        <note>4Fe-4S-substrate</note>
    </ligand>
</feature>
<comment type="subunit">
    <text evidence="12">Monomer and homodimer.</text>
</comment>
<dbReference type="EC" id="4.1.99.22" evidence="1 12"/>
<feature type="domain" description="Radical SAM core" evidence="13">
    <location>
        <begin position="4"/>
        <end position="226"/>
    </location>
</feature>
<keyword evidence="3 12" id="KW-0949">S-adenosyl-L-methionine</keyword>
<evidence type="ECO:0000256" key="2">
    <source>
        <dbReference type="ARBA" id="ARBA00022485"/>
    </source>
</evidence>
<feature type="binding site" evidence="12">
    <location>
        <position position="155"/>
    </location>
    <ligand>
        <name>GTP</name>
        <dbReference type="ChEBI" id="CHEBI:37565"/>
    </ligand>
</feature>
<evidence type="ECO:0000256" key="4">
    <source>
        <dbReference type="ARBA" id="ARBA00022723"/>
    </source>
</evidence>
<dbReference type="SUPFAM" id="SSF102114">
    <property type="entry name" value="Radical SAM enzymes"/>
    <property type="match status" value="1"/>
</dbReference>
<dbReference type="PANTHER" id="PTHR22960">
    <property type="entry name" value="MOLYBDOPTERIN COFACTOR SYNTHESIS PROTEIN A"/>
    <property type="match status" value="1"/>
</dbReference>
<dbReference type="InterPro" id="IPR000385">
    <property type="entry name" value="MoaA_NifB_PqqE_Fe-S-bd_CS"/>
</dbReference>
<keyword evidence="15" id="KW-1185">Reference proteome</keyword>
<feature type="binding site" evidence="12">
    <location>
        <position position="254"/>
    </location>
    <ligand>
        <name>[4Fe-4S] cluster</name>
        <dbReference type="ChEBI" id="CHEBI:49883"/>
        <label>2</label>
        <note>4Fe-4S-substrate</note>
    </ligand>
</feature>
<keyword evidence="7 12" id="KW-0411">Iron-sulfur</keyword>
<dbReference type="Proteomes" id="UP000463470">
    <property type="component" value="Unassembled WGS sequence"/>
</dbReference>
<dbReference type="GO" id="GO:0061799">
    <property type="term" value="F:cyclic pyranopterin monophosphate synthase activity"/>
    <property type="evidence" value="ECO:0007669"/>
    <property type="project" value="TreeGrafter"/>
</dbReference>
<protein>
    <recommendedName>
        <fullName evidence="1 12">GTP 3',8-cyclase</fullName>
        <ecNumber evidence="1 12">4.1.99.22</ecNumber>
    </recommendedName>
    <alternativeName>
        <fullName evidence="12">Molybdenum cofactor biosynthesis protein A</fullName>
    </alternativeName>
</protein>
<gene>
    <name evidence="12 14" type="primary">moaA</name>
    <name evidence="14" type="ORF">GTO91_14355</name>
</gene>
<dbReference type="SFLD" id="SFLDS00029">
    <property type="entry name" value="Radical_SAM"/>
    <property type="match status" value="1"/>
</dbReference>
<dbReference type="InterPro" id="IPR013785">
    <property type="entry name" value="Aldolase_TIM"/>
</dbReference>
<dbReference type="InterPro" id="IPR007197">
    <property type="entry name" value="rSAM"/>
</dbReference>
<keyword evidence="8 12" id="KW-0342">GTP-binding</keyword>
<reference evidence="14 15" key="1">
    <citation type="submission" date="2020-01" db="EMBL/GenBank/DDBJ databases">
        <title>Whole-genome sequence of Heliobacterium undosum DSM 13378.</title>
        <authorList>
            <person name="Kyndt J.A."/>
            <person name="Meyer T.E."/>
        </authorList>
    </citation>
    <scope>NUCLEOTIDE SEQUENCE [LARGE SCALE GENOMIC DNA]</scope>
    <source>
        <strain evidence="14 15">DSM 13378</strain>
    </source>
</reference>
<evidence type="ECO:0000256" key="5">
    <source>
        <dbReference type="ARBA" id="ARBA00022741"/>
    </source>
</evidence>
<evidence type="ECO:0000313" key="15">
    <source>
        <dbReference type="Proteomes" id="UP000463470"/>
    </source>
</evidence>
<keyword evidence="6 12" id="KW-0408">Iron</keyword>
<evidence type="ECO:0000256" key="8">
    <source>
        <dbReference type="ARBA" id="ARBA00023134"/>
    </source>
</evidence>
<dbReference type="InterPro" id="IPR013483">
    <property type="entry name" value="MoaA"/>
</dbReference>
<feature type="binding site" evidence="12">
    <location>
        <position position="20"/>
    </location>
    <ligand>
        <name>[4Fe-4S] cluster</name>
        <dbReference type="ChEBI" id="CHEBI:49883"/>
        <label>1</label>
        <note>4Fe-4S-S-AdoMet</note>
    </ligand>
</feature>
<feature type="binding site" evidence="12">
    <location>
        <position position="118"/>
    </location>
    <ligand>
        <name>S-adenosyl-L-methionine</name>
        <dbReference type="ChEBI" id="CHEBI:59789"/>
    </ligand>
</feature>
<evidence type="ECO:0000256" key="7">
    <source>
        <dbReference type="ARBA" id="ARBA00023014"/>
    </source>
</evidence>
<dbReference type="GO" id="GO:0006777">
    <property type="term" value="P:Mo-molybdopterin cofactor biosynthetic process"/>
    <property type="evidence" value="ECO:0007669"/>
    <property type="project" value="UniProtKB-UniRule"/>
</dbReference>
<evidence type="ECO:0000256" key="6">
    <source>
        <dbReference type="ARBA" id="ARBA00023004"/>
    </source>
</evidence>
<dbReference type="InterPro" id="IPR058240">
    <property type="entry name" value="rSAM_sf"/>
</dbReference>
<dbReference type="AlphaFoldDB" id="A0A845L2S8"/>
<dbReference type="NCBIfam" id="TIGR02666">
    <property type="entry name" value="moaA"/>
    <property type="match status" value="1"/>
</dbReference>
<feature type="binding site" evidence="12">
    <location>
        <position position="26"/>
    </location>
    <ligand>
        <name>S-adenosyl-L-methionine</name>
        <dbReference type="ChEBI" id="CHEBI:59789"/>
    </ligand>
</feature>
<keyword evidence="5 12" id="KW-0547">Nucleotide-binding</keyword>
<feature type="binding site" evidence="12">
    <location>
        <position position="257"/>
    </location>
    <ligand>
        <name>[4Fe-4S] cluster</name>
        <dbReference type="ChEBI" id="CHEBI:49883"/>
        <label>2</label>
        <note>4Fe-4S-substrate</note>
    </ligand>
</feature>
<accession>A0A845L2S8</accession>
<dbReference type="CDD" id="cd01335">
    <property type="entry name" value="Radical_SAM"/>
    <property type="match status" value="1"/>
</dbReference>
<dbReference type="CDD" id="cd21117">
    <property type="entry name" value="Twitch_MoaA"/>
    <property type="match status" value="1"/>
</dbReference>
<dbReference type="GO" id="GO:0005525">
    <property type="term" value="F:GTP binding"/>
    <property type="evidence" value="ECO:0007669"/>
    <property type="project" value="UniProtKB-UniRule"/>
</dbReference>
<feature type="binding site" evidence="12">
    <location>
        <position position="67"/>
    </location>
    <ligand>
        <name>S-adenosyl-L-methionine</name>
        <dbReference type="ChEBI" id="CHEBI:59789"/>
    </ligand>
</feature>
<dbReference type="RefSeq" id="WP_161259421.1">
    <property type="nucleotide sequence ID" value="NZ_WXEY01000021.1"/>
</dbReference>
<dbReference type="SFLD" id="SFLDG01067">
    <property type="entry name" value="SPASM/twitch_domain_containing"/>
    <property type="match status" value="1"/>
</dbReference>
<evidence type="ECO:0000256" key="12">
    <source>
        <dbReference type="HAMAP-Rule" id="MF_01225"/>
    </source>
</evidence>
<evidence type="ECO:0000256" key="11">
    <source>
        <dbReference type="ARBA" id="ARBA00048697"/>
    </source>
</evidence>
<proteinExistence type="inferred from homology"/>
<comment type="catalytic activity">
    <reaction evidence="11 12">
        <text>GTP + AH2 + S-adenosyl-L-methionine = (8S)-3',8-cyclo-7,8-dihydroguanosine 5'-triphosphate + 5'-deoxyadenosine + L-methionine + A + H(+)</text>
        <dbReference type="Rhea" id="RHEA:49576"/>
        <dbReference type="ChEBI" id="CHEBI:13193"/>
        <dbReference type="ChEBI" id="CHEBI:15378"/>
        <dbReference type="ChEBI" id="CHEBI:17319"/>
        <dbReference type="ChEBI" id="CHEBI:17499"/>
        <dbReference type="ChEBI" id="CHEBI:37565"/>
        <dbReference type="ChEBI" id="CHEBI:57844"/>
        <dbReference type="ChEBI" id="CHEBI:59789"/>
        <dbReference type="ChEBI" id="CHEBI:131766"/>
        <dbReference type="EC" id="4.1.99.22"/>
    </reaction>
</comment>
<dbReference type="SFLD" id="SFLDG01386">
    <property type="entry name" value="main_SPASM_domain-containing"/>
    <property type="match status" value="1"/>
</dbReference>
<dbReference type="NCBIfam" id="NF001199">
    <property type="entry name" value="PRK00164.2-1"/>
    <property type="match status" value="1"/>
</dbReference>
<comment type="caution">
    <text evidence="14">The sequence shown here is derived from an EMBL/GenBank/DDBJ whole genome shotgun (WGS) entry which is preliminary data.</text>
</comment>
<dbReference type="EMBL" id="WXEY01000021">
    <property type="protein sequence ID" value="MZP30897.1"/>
    <property type="molecule type" value="Genomic_DNA"/>
</dbReference>
<dbReference type="GO" id="GO:1904047">
    <property type="term" value="F:S-adenosyl-L-methionine binding"/>
    <property type="evidence" value="ECO:0007669"/>
    <property type="project" value="UniProtKB-UniRule"/>
</dbReference>
<evidence type="ECO:0000313" key="14">
    <source>
        <dbReference type="EMBL" id="MZP30897.1"/>
    </source>
</evidence>
<dbReference type="InterPro" id="IPR010505">
    <property type="entry name" value="MoaA_twitch"/>
</dbReference>
<comment type="similarity">
    <text evidence="12">Belongs to the radical SAM superfamily. MoaA family.</text>
</comment>
<feature type="binding site" evidence="12">
    <location>
        <position position="94"/>
    </location>
    <ligand>
        <name>GTP</name>
        <dbReference type="ChEBI" id="CHEBI:37565"/>
    </ligand>
</feature>
<dbReference type="HAMAP" id="MF_01225_B">
    <property type="entry name" value="MoaA_B"/>
    <property type="match status" value="1"/>
</dbReference>
<feature type="binding site" evidence="12">
    <location>
        <begin position="259"/>
        <end position="261"/>
    </location>
    <ligand>
        <name>GTP</name>
        <dbReference type="ChEBI" id="CHEBI:37565"/>
    </ligand>
</feature>
<keyword evidence="4 12" id="KW-0479">Metal-binding</keyword>
<organism evidence="14 15">
    <name type="scientific">Heliomicrobium undosum</name>
    <dbReference type="NCBI Taxonomy" id="121734"/>
    <lineage>
        <taxon>Bacteria</taxon>
        <taxon>Bacillati</taxon>
        <taxon>Bacillota</taxon>
        <taxon>Clostridia</taxon>
        <taxon>Eubacteriales</taxon>
        <taxon>Heliobacteriaceae</taxon>
        <taxon>Heliomicrobium</taxon>
    </lineage>
</organism>
<dbReference type="Pfam" id="PF04055">
    <property type="entry name" value="Radical_SAM"/>
    <property type="match status" value="1"/>
</dbReference>
<dbReference type="InterPro" id="IPR006638">
    <property type="entry name" value="Elp3/MiaA/NifB-like_rSAM"/>
</dbReference>
<dbReference type="SFLD" id="SFLDG01383">
    <property type="entry name" value="cyclic_pyranopterin_phosphate"/>
    <property type="match status" value="1"/>
</dbReference>
<dbReference type="GO" id="GO:0051539">
    <property type="term" value="F:4 iron, 4 sulfur cluster binding"/>
    <property type="evidence" value="ECO:0007669"/>
    <property type="project" value="UniProtKB-UniRule"/>
</dbReference>
<keyword evidence="9 12" id="KW-0501">Molybdenum cofactor biosynthesis</keyword>
<dbReference type="Pfam" id="PF06463">
    <property type="entry name" value="Mob_synth_C"/>
    <property type="match status" value="1"/>
</dbReference>
<dbReference type="GO" id="GO:0046872">
    <property type="term" value="F:metal ion binding"/>
    <property type="evidence" value="ECO:0007669"/>
    <property type="project" value="UniProtKB-KW"/>
</dbReference>
<dbReference type="GO" id="GO:0061798">
    <property type="term" value="F:GTP 3',8'-cyclase activity"/>
    <property type="evidence" value="ECO:0007669"/>
    <property type="project" value="UniProtKB-UniRule"/>
</dbReference>
<feature type="binding site" evidence="12">
    <location>
        <position position="13"/>
    </location>
    <ligand>
        <name>GTP</name>
        <dbReference type="ChEBI" id="CHEBI:37565"/>
    </ligand>
</feature>
<dbReference type="InterPro" id="IPR050105">
    <property type="entry name" value="MoCo_biosynth_MoaA/MoaC"/>
</dbReference>
<dbReference type="UniPathway" id="UPA00344"/>
<feature type="binding site" evidence="12">
    <location>
        <position position="63"/>
    </location>
    <ligand>
        <name>GTP</name>
        <dbReference type="ChEBI" id="CHEBI:37565"/>
    </ligand>
</feature>
<evidence type="ECO:0000256" key="1">
    <source>
        <dbReference type="ARBA" id="ARBA00012167"/>
    </source>
</evidence>
<keyword evidence="2 12" id="KW-0004">4Fe-4S</keyword>
<evidence type="ECO:0000256" key="3">
    <source>
        <dbReference type="ARBA" id="ARBA00022691"/>
    </source>
</evidence>
<dbReference type="Gene3D" id="3.20.20.70">
    <property type="entry name" value="Aldolase class I"/>
    <property type="match status" value="1"/>
</dbReference>
<comment type="function">
    <text evidence="12">Catalyzes the cyclization of GTP to (8S)-3',8-cyclo-7,8-dihydroguanosine 5'-triphosphate.</text>
</comment>
<feature type="binding site" evidence="12">
    <location>
        <position position="24"/>
    </location>
    <ligand>
        <name>[4Fe-4S] cluster</name>
        <dbReference type="ChEBI" id="CHEBI:49883"/>
        <label>1</label>
        <note>4Fe-4S-S-AdoMet</note>
    </ligand>
</feature>
<sequence>MIDAFARDIHYLRVSVTDRCNLRCVYCMPEEGLPLVDHREVLRFEEFERLIAIAAAQGVRRVRITGGEPLVRKGIVPFVARVKAITGIEDVALTTNGILLPRFAGDLKAAGLDRVNISLDTLRPERFRAVTRVGCVDDVWTGIEAALAADLHPVKLNVVVMGGVNDDELADFARLTLQWPIHVRFIELMPIGEGDPRFRGQFVSIEQMQAKMAREGLRLGNHPGIRGGGPARYHTLEGALGTVGFISAMSKHFCAACNRLRLTAEGKLRPCLHSRQEIDLKAPMRRGAPDSLLSLIFQKAVEAKPYQHSMLDEGWGDRTRRMSQIGG</sequence>
<evidence type="ECO:0000256" key="9">
    <source>
        <dbReference type="ARBA" id="ARBA00023150"/>
    </source>
</evidence>
<dbReference type="PROSITE" id="PS51918">
    <property type="entry name" value="RADICAL_SAM"/>
    <property type="match status" value="1"/>
</dbReference>
<feature type="binding site" evidence="12">
    <location>
        <position position="27"/>
    </location>
    <ligand>
        <name>[4Fe-4S] cluster</name>
        <dbReference type="ChEBI" id="CHEBI:49883"/>
        <label>1</label>
        <note>4Fe-4S-S-AdoMet</note>
    </ligand>
</feature>
<evidence type="ECO:0000259" key="13">
    <source>
        <dbReference type="PROSITE" id="PS51918"/>
    </source>
</evidence>
<dbReference type="SMART" id="SM00729">
    <property type="entry name" value="Elp3"/>
    <property type="match status" value="1"/>
</dbReference>
<name>A0A845L2S8_9FIRM</name>
<dbReference type="OrthoDB" id="9763993at2"/>
<dbReference type="PANTHER" id="PTHR22960:SF0">
    <property type="entry name" value="MOLYBDENUM COFACTOR BIOSYNTHESIS PROTEIN 1"/>
    <property type="match status" value="1"/>
</dbReference>
<feature type="binding site" evidence="12">
    <location>
        <position position="189"/>
    </location>
    <ligand>
        <name>S-adenosyl-L-methionine</name>
        <dbReference type="ChEBI" id="CHEBI:59789"/>
    </ligand>
</feature>
<evidence type="ECO:0000256" key="10">
    <source>
        <dbReference type="ARBA" id="ARBA00023239"/>
    </source>
</evidence>
<comment type="pathway">
    <text evidence="12">Cofactor biosynthesis; molybdopterin biosynthesis.</text>
</comment>
<comment type="cofactor">
    <cofactor evidence="12">
        <name>[4Fe-4S] cluster</name>
        <dbReference type="ChEBI" id="CHEBI:49883"/>
    </cofactor>
    <text evidence="12">Binds 2 [4Fe-4S] clusters. Binds 1 [4Fe-4S] cluster coordinated with 3 cysteines and an exchangeable S-adenosyl-L-methionine and 1 [4Fe-4S] cluster coordinated with 3 cysteines and the GTP-derived substrate.</text>
</comment>